<dbReference type="Gene3D" id="2.60.120.200">
    <property type="match status" value="1"/>
</dbReference>
<dbReference type="GO" id="GO:0030246">
    <property type="term" value="F:carbohydrate binding"/>
    <property type="evidence" value="ECO:0007669"/>
    <property type="project" value="UniProtKB-KW"/>
</dbReference>
<dbReference type="InterPro" id="IPR058332">
    <property type="entry name" value="DUF8019"/>
</dbReference>
<dbReference type="PANTHER" id="PTHR42535:SF2">
    <property type="entry name" value="CHROMOSOME UNDETERMINED SCAFFOLD_146, WHOLE GENOME SHOTGUN SEQUENCE"/>
    <property type="match status" value="1"/>
</dbReference>
<accession>A0A0V0QHX2</accession>
<dbReference type="OMA" id="CTTIELY"/>
<comment type="caution">
    <text evidence="2">The sequence shown here is derived from an EMBL/GenBank/DDBJ whole genome shotgun (WGS) entry which is preliminary data.</text>
</comment>
<dbReference type="AlphaFoldDB" id="A0A0V0QHX2"/>
<keyword evidence="2" id="KW-0430">Lectin</keyword>
<evidence type="ECO:0000313" key="3">
    <source>
        <dbReference type="Proteomes" id="UP000054937"/>
    </source>
</evidence>
<proteinExistence type="predicted"/>
<evidence type="ECO:0000313" key="2">
    <source>
        <dbReference type="EMBL" id="KRX01889.1"/>
    </source>
</evidence>
<gene>
    <name evidence="2" type="ORF">PPERSA_05728</name>
</gene>
<reference evidence="2 3" key="1">
    <citation type="journal article" date="2015" name="Sci. Rep.">
        <title>Genome of the facultative scuticociliatosis pathogen Pseudocohnilembus persalinus provides insight into its virulence through horizontal gene transfer.</title>
        <authorList>
            <person name="Xiong J."/>
            <person name="Wang G."/>
            <person name="Cheng J."/>
            <person name="Tian M."/>
            <person name="Pan X."/>
            <person name="Warren A."/>
            <person name="Jiang C."/>
            <person name="Yuan D."/>
            <person name="Miao W."/>
        </authorList>
    </citation>
    <scope>NUCLEOTIDE SEQUENCE [LARGE SCALE GENOMIC DNA]</scope>
    <source>
        <strain evidence="2">36N120E</strain>
    </source>
</reference>
<sequence>MHINKTLITCIDNQTDEYCPIIQKGNDNSDENIYQRQPGIFLNTKDNTLKIFISTIGQQQVYGEFITSNARLLQNKWHLISFIKQGEKVKLYVNGILDGIKFLDTQTLQNDGNLYVGNTPSSQQKQTCNLDMYIDDLKIYNKGLNNFEVQAEIGNQLGGIEPSALHFGCLNCELQKAIDSCIDGYHLCTTIELYSGIYQVARIMGWIEWNNKIWTYNSFIDKLNQNQQGLGLGICCKNI</sequence>
<dbReference type="PANTHER" id="PTHR42535">
    <property type="entry name" value="OOKINETE PROTEIN, PUTATIVE-RELATED"/>
    <property type="match status" value="1"/>
</dbReference>
<dbReference type="Proteomes" id="UP000054937">
    <property type="component" value="Unassembled WGS sequence"/>
</dbReference>
<name>A0A0V0QHX2_PSEPJ</name>
<feature type="domain" description="DUF8019" evidence="1">
    <location>
        <begin position="162"/>
        <end position="238"/>
    </location>
</feature>
<dbReference type="InterPro" id="IPR013320">
    <property type="entry name" value="ConA-like_dom_sf"/>
</dbReference>
<dbReference type="Pfam" id="PF13385">
    <property type="entry name" value="Laminin_G_3"/>
    <property type="match status" value="1"/>
</dbReference>
<dbReference type="OrthoDB" id="347083at2759"/>
<dbReference type="EMBL" id="LDAU01000161">
    <property type="protein sequence ID" value="KRX01889.1"/>
    <property type="molecule type" value="Genomic_DNA"/>
</dbReference>
<keyword evidence="3" id="KW-1185">Reference proteome</keyword>
<evidence type="ECO:0000259" key="1">
    <source>
        <dbReference type="Pfam" id="PF26058"/>
    </source>
</evidence>
<dbReference type="SUPFAM" id="SSF49899">
    <property type="entry name" value="Concanavalin A-like lectins/glucanases"/>
    <property type="match status" value="1"/>
</dbReference>
<protein>
    <submittedName>
        <fullName evidence="2">Concanavalin A-like lectin/glucanases superfamily</fullName>
    </submittedName>
</protein>
<organism evidence="2 3">
    <name type="scientific">Pseudocohnilembus persalinus</name>
    <name type="common">Ciliate</name>
    <dbReference type="NCBI Taxonomy" id="266149"/>
    <lineage>
        <taxon>Eukaryota</taxon>
        <taxon>Sar</taxon>
        <taxon>Alveolata</taxon>
        <taxon>Ciliophora</taxon>
        <taxon>Intramacronucleata</taxon>
        <taxon>Oligohymenophorea</taxon>
        <taxon>Scuticociliatia</taxon>
        <taxon>Philasterida</taxon>
        <taxon>Pseudocohnilembidae</taxon>
        <taxon>Pseudocohnilembus</taxon>
    </lineage>
</organism>
<dbReference type="InParanoid" id="A0A0V0QHX2"/>
<dbReference type="Pfam" id="PF26058">
    <property type="entry name" value="DUF8019"/>
    <property type="match status" value="1"/>
</dbReference>